<dbReference type="PROSITE" id="PS51257">
    <property type="entry name" value="PROKAR_LIPOPROTEIN"/>
    <property type="match status" value="1"/>
</dbReference>
<evidence type="ECO:0008006" key="4">
    <source>
        <dbReference type="Google" id="ProtNLM"/>
    </source>
</evidence>
<accession>A0ABX0FD45</accession>
<reference evidence="2 3" key="1">
    <citation type="submission" date="2020-01" db="EMBL/GenBank/DDBJ databases">
        <authorList>
            <person name="Lee S.D."/>
        </authorList>
    </citation>
    <scope>NUCLEOTIDE SEQUENCE [LARGE SCALE GENOMIC DNA]</scope>
    <source>
        <strain evidence="2 3">SAP-35</strain>
    </source>
</reference>
<evidence type="ECO:0000313" key="3">
    <source>
        <dbReference type="Proteomes" id="UP000666369"/>
    </source>
</evidence>
<organism evidence="2 3">
    <name type="scientific">Duganella aceris</name>
    <dbReference type="NCBI Taxonomy" id="2703883"/>
    <lineage>
        <taxon>Bacteria</taxon>
        <taxon>Pseudomonadati</taxon>
        <taxon>Pseudomonadota</taxon>
        <taxon>Betaproteobacteria</taxon>
        <taxon>Burkholderiales</taxon>
        <taxon>Oxalobacteraceae</taxon>
        <taxon>Telluria group</taxon>
        <taxon>Duganella</taxon>
    </lineage>
</organism>
<comment type="caution">
    <text evidence="2">The sequence shown here is derived from an EMBL/GenBank/DDBJ whole genome shotgun (WGS) entry which is preliminary data.</text>
</comment>
<name>A0ABX0FD45_9BURK</name>
<feature type="signal peptide" evidence="1">
    <location>
        <begin position="1"/>
        <end position="27"/>
    </location>
</feature>
<evidence type="ECO:0000313" key="2">
    <source>
        <dbReference type="EMBL" id="NGZ82777.1"/>
    </source>
</evidence>
<dbReference type="RefSeq" id="WP_166097423.1">
    <property type="nucleotide sequence ID" value="NZ_JAADJT010000001.1"/>
</dbReference>
<gene>
    <name evidence="2" type="ORF">GW587_00680</name>
</gene>
<keyword evidence="1" id="KW-0732">Signal</keyword>
<protein>
    <recommendedName>
        <fullName evidence="4">DUF4189 domain-containing protein</fullName>
    </recommendedName>
</protein>
<reference evidence="3" key="2">
    <citation type="submission" date="2023-07" db="EMBL/GenBank/DDBJ databases">
        <title>Duganella aceri sp. nov., isolated from tree sap.</title>
        <authorList>
            <person name="Kim I.S."/>
        </authorList>
    </citation>
    <scope>NUCLEOTIDE SEQUENCE [LARGE SCALE GENOMIC DNA]</scope>
    <source>
        <strain evidence="3">SAP-35</strain>
    </source>
</reference>
<dbReference type="EMBL" id="JAADJT010000001">
    <property type="protein sequence ID" value="NGZ82777.1"/>
    <property type="molecule type" value="Genomic_DNA"/>
</dbReference>
<keyword evidence="3" id="KW-1185">Reference proteome</keyword>
<feature type="chain" id="PRO_5046442582" description="DUF4189 domain-containing protein" evidence="1">
    <location>
        <begin position="28"/>
        <end position="149"/>
    </location>
</feature>
<sequence length="149" mass="14812">MKTSLGTLSRLAPASLLILVACAGAQAPPTPSASPPAGPEATAALWRQVQKANADTACDGDSQCHSLGVGAKACGGPERYLAWSSKQSDGAALKALAEQHSAARRADDARAAMMSTCSLVSDPGAVCRAGRCVLNAASPGSPGGPANQK</sequence>
<proteinExistence type="predicted"/>
<evidence type="ECO:0000256" key="1">
    <source>
        <dbReference type="SAM" id="SignalP"/>
    </source>
</evidence>
<dbReference type="Proteomes" id="UP000666369">
    <property type="component" value="Unassembled WGS sequence"/>
</dbReference>